<dbReference type="EMBL" id="MU167236">
    <property type="protein sequence ID" value="KAG0148520.1"/>
    <property type="molecule type" value="Genomic_DNA"/>
</dbReference>
<evidence type="ECO:0000313" key="2">
    <source>
        <dbReference type="Proteomes" id="UP000886653"/>
    </source>
</evidence>
<proteinExistence type="predicted"/>
<reference evidence="1" key="1">
    <citation type="submission" date="2013-11" db="EMBL/GenBank/DDBJ databases">
        <title>Genome sequence of the fusiform rust pathogen reveals effectors for host alternation and coevolution with pine.</title>
        <authorList>
            <consortium name="DOE Joint Genome Institute"/>
            <person name="Smith K."/>
            <person name="Pendleton A."/>
            <person name="Kubisiak T."/>
            <person name="Anderson C."/>
            <person name="Salamov A."/>
            <person name="Aerts A."/>
            <person name="Riley R."/>
            <person name="Clum A."/>
            <person name="Lindquist E."/>
            <person name="Ence D."/>
            <person name="Campbell M."/>
            <person name="Kronenberg Z."/>
            <person name="Feau N."/>
            <person name="Dhillon B."/>
            <person name="Hamelin R."/>
            <person name="Burleigh J."/>
            <person name="Smith J."/>
            <person name="Yandell M."/>
            <person name="Nelson C."/>
            <person name="Grigoriev I."/>
            <person name="Davis J."/>
        </authorList>
    </citation>
    <scope>NUCLEOTIDE SEQUENCE</scope>
    <source>
        <strain evidence="1">G11</strain>
    </source>
</reference>
<name>A0A9P6NS32_9BASI</name>
<gene>
    <name evidence="1" type="ORF">CROQUDRAFT_398381</name>
</gene>
<dbReference type="AlphaFoldDB" id="A0A9P6NS32"/>
<comment type="caution">
    <text evidence="1">The sequence shown here is derived from an EMBL/GenBank/DDBJ whole genome shotgun (WGS) entry which is preliminary data.</text>
</comment>
<protein>
    <submittedName>
        <fullName evidence="1">Uncharacterized protein</fullName>
    </submittedName>
</protein>
<keyword evidence="2" id="KW-1185">Reference proteome</keyword>
<evidence type="ECO:0000313" key="1">
    <source>
        <dbReference type="EMBL" id="KAG0148520.1"/>
    </source>
</evidence>
<organism evidence="1 2">
    <name type="scientific">Cronartium quercuum f. sp. fusiforme G11</name>
    <dbReference type="NCBI Taxonomy" id="708437"/>
    <lineage>
        <taxon>Eukaryota</taxon>
        <taxon>Fungi</taxon>
        <taxon>Dikarya</taxon>
        <taxon>Basidiomycota</taxon>
        <taxon>Pucciniomycotina</taxon>
        <taxon>Pucciniomycetes</taxon>
        <taxon>Pucciniales</taxon>
        <taxon>Coleosporiaceae</taxon>
        <taxon>Cronartium</taxon>
    </lineage>
</organism>
<dbReference type="Proteomes" id="UP000886653">
    <property type="component" value="Unassembled WGS sequence"/>
</dbReference>
<sequence>MCVRIQGGVMDCQELGIKQILPEFQKPKSDLGFWQEKTRVYLYPITVCRTKQLLSVLRSRKLILASLFPFHHPSWTLFCT</sequence>
<accession>A0A9P6NS32</accession>